<evidence type="ECO:0000313" key="3">
    <source>
        <dbReference type="EMBL" id="EGZ23272.1"/>
    </source>
</evidence>
<keyword evidence="2" id="KW-0472">Membrane</keyword>
<dbReference type="GeneID" id="20655624"/>
<feature type="compositionally biased region" description="Basic and acidic residues" evidence="1">
    <location>
        <begin position="1"/>
        <end position="12"/>
    </location>
</feature>
<evidence type="ECO:0000256" key="1">
    <source>
        <dbReference type="SAM" id="MobiDB-lite"/>
    </source>
</evidence>
<proteinExistence type="predicted"/>
<reference evidence="3 4" key="1">
    <citation type="journal article" date="2006" name="Science">
        <title>Phytophthora genome sequences uncover evolutionary origins and mechanisms of pathogenesis.</title>
        <authorList>
            <person name="Tyler B.M."/>
            <person name="Tripathy S."/>
            <person name="Zhang X."/>
            <person name="Dehal P."/>
            <person name="Jiang R.H."/>
            <person name="Aerts A."/>
            <person name="Arredondo F.D."/>
            <person name="Baxter L."/>
            <person name="Bensasson D."/>
            <person name="Beynon J.L."/>
            <person name="Chapman J."/>
            <person name="Damasceno C.M."/>
            <person name="Dorrance A.E."/>
            <person name="Dou D."/>
            <person name="Dickerman A.W."/>
            <person name="Dubchak I.L."/>
            <person name="Garbelotto M."/>
            <person name="Gijzen M."/>
            <person name="Gordon S.G."/>
            <person name="Govers F."/>
            <person name="Grunwald N.J."/>
            <person name="Huang W."/>
            <person name="Ivors K.L."/>
            <person name="Jones R.W."/>
            <person name="Kamoun S."/>
            <person name="Krampis K."/>
            <person name="Lamour K.H."/>
            <person name="Lee M.K."/>
            <person name="McDonald W.H."/>
            <person name="Medina M."/>
            <person name="Meijer H.J."/>
            <person name="Nordberg E.K."/>
            <person name="Maclean D.J."/>
            <person name="Ospina-Giraldo M.D."/>
            <person name="Morris P.F."/>
            <person name="Phuntumart V."/>
            <person name="Putnam N.H."/>
            <person name="Rash S."/>
            <person name="Rose J.K."/>
            <person name="Sakihama Y."/>
            <person name="Salamov A.A."/>
            <person name="Savidor A."/>
            <person name="Scheuring C.F."/>
            <person name="Smith B.M."/>
            <person name="Sobral B.W."/>
            <person name="Terry A."/>
            <person name="Torto-Alalibo T.A."/>
            <person name="Win J."/>
            <person name="Xu Z."/>
            <person name="Zhang H."/>
            <person name="Grigoriev I.V."/>
            <person name="Rokhsar D.S."/>
            <person name="Boore J.L."/>
        </authorList>
    </citation>
    <scope>NUCLEOTIDE SEQUENCE [LARGE SCALE GENOMIC DNA]</scope>
    <source>
        <strain evidence="3 4">P6497</strain>
    </source>
</reference>
<keyword evidence="4" id="KW-1185">Reference proteome</keyword>
<sequence length="326" mass="36802">MEVPREANEAERSPPLTQASPCASSWRRLQQWWSEIQVGHQGSYSIERLELLQEYCKNTPTTRAMTVCLLTPVPTLVIAVLLELPLRAPSDGWSANWMYWIRSGLTGLIIVGVGSWQMNLFVPGHNYSIYQQFGTALLVCAAQMATYIVEAVLVGFPFAFFSMGIYIPVFSRLIYGPALFTKGSILQQRFEDFQKTVLMNLIVTGVFPFCRGLYDLLHPGYRGAVIIVLPIWEFGVKLFAVCMCRQVEDFMPELVAFSVDFFGSLFSSVCMSTSGSFYLTALYVGIDLVHLLEKFHEISAQEKSIKMLRGRNRTEKSESKPKHSKS</sequence>
<dbReference type="AlphaFoldDB" id="G4YYC1"/>
<dbReference type="Proteomes" id="UP000002640">
    <property type="component" value="Unassembled WGS sequence"/>
</dbReference>
<keyword evidence="2" id="KW-0812">Transmembrane</keyword>
<accession>G4YYC1</accession>
<feature type="transmembrane region" description="Helical" evidence="2">
    <location>
        <begin position="155"/>
        <end position="175"/>
    </location>
</feature>
<dbReference type="STRING" id="1094619.G4YYC1"/>
<dbReference type="InParanoid" id="G4YYC1"/>
<dbReference type="RefSeq" id="XP_009518560.1">
    <property type="nucleotide sequence ID" value="XM_009520265.1"/>
</dbReference>
<feature type="transmembrane region" description="Helical" evidence="2">
    <location>
        <begin position="128"/>
        <end position="149"/>
    </location>
</feature>
<protein>
    <submittedName>
        <fullName evidence="3">Uncharacterized protein</fullName>
    </submittedName>
</protein>
<gene>
    <name evidence="3" type="ORF">PHYSODRAFT_483421</name>
</gene>
<feature type="transmembrane region" description="Helical" evidence="2">
    <location>
        <begin position="220"/>
        <end position="240"/>
    </location>
</feature>
<evidence type="ECO:0000313" key="4">
    <source>
        <dbReference type="Proteomes" id="UP000002640"/>
    </source>
</evidence>
<dbReference type="EMBL" id="JH159152">
    <property type="protein sequence ID" value="EGZ23272.1"/>
    <property type="molecule type" value="Genomic_DNA"/>
</dbReference>
<dbReference type="KEGG" id="psoj:PHYSODRAFT_483421"/>
<feature type="transmembrane region" description="Helical" evidence="2">
    <location>
        <begin position="67"/>
        <end position="85"/>
    </location>
</feature>
<organism evidence="3 4">
    <name type="scientific">Phytophthora sojae (strain P6497)</name>
    <name type="common">Soybean stem and root rot agent</name>
    <name type="synonym">Phytophthora megasperma f. sp. glycines</name>
    <dbReference type="NCBI Taxonomy" id="1094619"/>
    <lineage>
        <taxon>Eukaryota</taxon>
        <taxon>Sar</taxon>
        <taxon>Stramenopiles</taxon>
        <taxon>Oomycota</taxon>
        <taxon>Peronosporomycetes</taxon>
        <taxon>Peronosporales</taxon>
        <taxon>Peronosporaceae</taxon>
        <taxon>Phytophthora</taxon>
    </lineage>
</organism>
<feature type="region of interest" description="Disordered" evidence="1">
    <location>
        <begin position="1"/>
        <end position="20"/>
    </location>
</feature>
<feature type="transmembrane region" description="Helical" evidence="2">
    <location>
        <begin position="196"/>
        <end position="214"/>
    </location>
</feature>
<keyword evidence="2" id="KW-1133">Transmembrane helix</keyword>
<evidence type="ECO:0000256" key="2">
    <source>
        <dbReference type="SAM" id="Phobius"/>
    </source>
</evidence>
<feature type="transmembrane region" description="Helical" evidence="2">
    <location>
        <begin position="261"/>
        <end position="286"/>
    </location>
</feature>
<feature type="transmembrane region" description="Helical" evidence="2">
    <location>
        <begin position="97"/>
        <end position="116"/>
    </location>
</feature>
<name>G4YYC1_PHYSP</name>